<dbReference type="PANTHER" id="PTHR11550:SF0">
    <property type="entry name" value="CTP SYNTHASE-RELATED"/>
    <property type="match status" value="1"/>
</dbReference>
<dbReference type="AlphaFoldDB" id="A0A8J5CBX6"/>
<dbReference type="EC" id="6.3.4.2" evidence="3"/>
<dbReference type="InterPro" id="IPR029062">
    <property type="entry name" value="Class_I_gatase-like"/>
</dbReference>
<evidence type="ECO:0000256" key="4">
    <source>
        <dbReference type="ARBA" id="ARBA00022598"/>
    </source>
</evidence>
<evidence type="ECO:0000256" key="7">
    <source>
        <dbReference type="ARBA" id="ARBA00022962"/>
    </source>
</evidence>
<reference evidence="11 12" key="1">
    <citation type="submission" date="2020-08" db="EMBL/GenBank/DDBJ databases">
        <title>Plant Genome Project.</title>
        <authorList>
            <person name="Zhang R.-G."/>
        </authorList>
    </citation>
    <scope>NUCLEOTIDE SEQUENCE [LARGE SCALE GENOMIC DNA]</scope>
    <source>
        <tissue evidence="11">Rhizome</tissue>
    </source>
</reference>
<comment type="pathway">
    <text evidence="1">Pyrimidine metabolism; CTP biosynthesis via de novo pathway; CTP from UDP: step 2/2.</text>
</comment>
<dbReference type="SUPFAM" id="SSF52317">
    <property type="entry name" value="Class I glutamine amidotransferase-like"/>
    <property type="match status" value="1"/>
</dbReference>
<dbReference type="Pfam" id="PF00117">
    <property type="entry name" value="GATase"/>
    <property type="match status" value="1"/>
</dbReference>
<dbReference type="Proteomes" id="UP000734854">
    <property type="component" value="Unassembled WGS sequence"/>
</dbReference>
<keyword evidence="5" id="KW-0547">Nucleotide-binding</keyword>
<comment type="catalytic activity">
    <reaction evidence="9">
        <text>UTP + L-glutamine + ATP + H2O = CTP + L-glutamate + ADP + phosphate + 2 H(+)</text>
        <dbReference type="Rhea" id="RHEA:26426"/>
        <dbReference type="ChEBI" id="CHEBI:15377"/>
        <dbReference type="ChEBI" id="CHEBI:15378"/>
        <dbReference type="ChEBI" id="CHEBI:29985"/>
        <dbReference type="ChEBI" id="CHEBI:30616"/>
        <dbReference type="ChEBI" id="CHEBI:37563"/>
        <dbReference type="ChEBI" id="CHEBI:43474"/>
        <dbReference type="ChEBI" id="CHEBI:46398"/>
        <dbReference type="ChEBI" id="CHEBI:58359"/>
        <dbReference type="ChEBI" id="CHEBI:456216"/>
        <dbReference type="EC" id="6.3.4.2"/>
    </reaction>
</comment>
<organism evidence="11 12">
    <name type="scientific">Zingiber officinale</name>
    <name type="common">Ginger</name>
    <name type="synonym">Amomum zingiber</name>
    <dbReference type="NCBI Taxonomy" id="94328"/>
    <lineage>
        <taxon>Eukaryota</taxon>
        <taxon>Viridiplantae</taxon>
        <taxon>Streptophyta</taxon>
        <taxon>Embryophyta</taxon>
        <taxon>Tracheophyta</taxon>
        <taxon>Spermatophyta</taxon>
        <taxon>Magnoliopsida</taxon>
        <taxon>Liliopsida</taxon>
        <taxon>Zingiberales</taxon>
        <taxon>Zingiberaceae</taxon>
        <taxon>Zingiber</taxon>
    </lineage>
</organism>
<sequence>MVGFLPFDLVSPPSFSYFEPWSLPSLPPWRLRSEEEKPFHPFSHMDEQEWRHFMRHPPTYQRSDSSSSFAIHLLHSQGLVTTSSPLPVIPHYTSSSQAPTIISNLQLDGNTKALFSHGHTLNANHPTSELLHLLLLPSIANTTEAPHLLFRLEEEDSFFLPLHPPNHAVKIAIVGMYVGLPDSYLFVLKTLNAYKAAWRLLKSADDILVLEGFGDRGVEGKILAAKYARENQVPYLGICPGLQIAIIAYARSVMNLRDANSTEFDLDIVTHVVVFILEGSKTHMGVSHVTALLQVGEHVASPINNIMRKRGIDASGLGESSEYQDTGVVALQQLPLITNTEGKSHEELQTLQENYSSFCRLFIHEDLVQATSNFSQGLLH</sequence>
<gene>
    <name evidence="11" type="ORF">ZIOFF_069594</name>
</gene>
<dbReference type="InterPro" id="IPR017926">
    <property type="entry name" value="GATASE"/>
</dbReference>
<evidence type="ECO:0000256" key="1">
    <source>
        <dbReference type="ARBA" id="ARBA00005171"/>
    </source>
</evidence>
<keyword evidence="4" id="KW-0436">Ligase</keyword>
<dbReference type="PROSITE" id="PS51273">
    <property type="entry name" value="GATASE_TYPE_1"/>
    <property type="match status" value="1"/>
</dbReference>
<evidence type="ECO:0000256" key="2">
    <source>
        <dbReference type="ARBA" id="ARBA00007533"/>
    </source>
</evidence>
<keyword evidence="8" id="KW-0665">Pyrimidine biosynthesis</keyword>
<evidence type="ECO:0000256" key="9">
    <source>
        <dbReference type="ARBA" id="ARBA00047781"/>
    </source>
</evidence>
<dbReference type="Gene3D" id="3.40.50.880">
    <property type="match status" value="1"/>
</dbReference>
<dbReference type="EMBL" id="JACMSC010000020">
    <property type="protein sequence ID" value="KAG6472137.1"/>
    <property type="molecule type" value="Genomic_DNA"/>
</dbReference>
<dbReference type="GO" id="GO:0042802">
    <property type="term" value="F:identical protein binding"/>
    <property type="evidence" value="ECO:0007669"/>
    <property type="project" value="TreeGrafter"/>
</dbReference>
<dbReference type="GO" id="GO:0005524">
    <property type="term" value="F:ATP binding"/>
    <property type="evidence" value="ECO:0007669"/>
    <property type="project" value="UniProtKB-KW"/>
</dbReference>
<evidence type="ECO:0000313" key="12">
    <source>
        <dbReference type="Proteomes" id="UP000734854"/>
    </source>
</evidence>
<dbReference type="InterPro" id="IPR004468">
    <property type="entry name" value="CTP_synthase"/>
</dbReference>
<evidence type="ECO:0000256" key="3">
    <source>
        <dbReference type="ARBA" id="ARBA00012291"/>
    </source>
</evidence>
<keyword evidence="12" id="KW-1185">Reference proteome</keyword>
<dbReference type="GO" id="GO:0044210">
    <property type="term" value="P:'de novo' CTP biosynthetic process"/>
    <property type="evidence" value="ECO:0007669"/>
    <property type="project" value="UniProtKB-UniPathway"/>
</dbReference>
<comment type="caution">
    <text evidence="11">The sequence shown here is derived from an EMBL/GenBank/DDBJ whole genome shotgun (WGS) entry which is preliminary data.</text>
</comment>
<accession>A0A8J5CBX6</accession>
<evidence type="ECO:0000256" key="5">
    <source>
        <dbReference type="ARBA" id="ARBA00022741"/>
    </source>
</evidence>
<evidence type="ECO:0000259" key="10">
    <source>
        <dbReference type="Pfam" id="PF00117"/>
    </source>
</evidence>
<dbReference type="GO" id="GO:0003883">
    <property type="term" value="F:CTP synthase activity"/>
    <property type="evidence" value="ECO:0007669"/>
    <property type="project" value="UniProtKB-EC"/>
</dbReference>
<proteinExistence type="inferred from homology"/>
<evidence type="ECO:0000256" key="8">
    <source>
        <dbReference type="ARBA" id="ARBA00022975"/>
    </source>
</evidence>
<comment type="similarity">
    <text evidence="2">Belongs to the CTP synthase family.</text>
</comment>
<keyword evidence="6" id="KW-0067">ATP-binding</keyword>
<protein>
    <recommendedName>
        <fullName evidence="3">CTP synthase (glutamine hydrolyzing)</fullName>
        <ecNumber evidence="3">6.3.4.2</ecNumber>
    </recommendedName>
</protein>
<dbReference type="UniPathway" id="UPA00159">
    <property type="reaction ID" value="UER00277"/>
</dbReference>
<evidence type="ECO:0000256" key="6">
    <source>
        <dbReference type="ARBA" id="ARBA00022840"/>
    </source>
</evidence>
<dbReference type="PANTHER" id="PTHR11550">
    <property type="entry name" value="CTP SYNTHASE"/>
    <property type="match status" value="1"/>
</dbReference>
<feature type="domain" description="Glutamine amidotransferase" evidence="10">
    <location>
        <begin position="201"/>
        <end position="260"/>
    </location>
</feature>
<dbReference type="GO" id="GO:0019856">
    <property type="term" value="P:pyrimidine nucleobase biosynthetic process"/>
    <property type="evidence" value="ECO:0007669"/>
    <property type="project" value="TreeGrafter"/>
</dbReference>
<keyword evidence="7" id="KW-0315">Glutamine amidotransferase</keyword>
<name>A0A8J5CBX6_ZINOF</name>
<evidence type="ECO:0000313" key="11">
    <source>
        <dbReference type="EMBL" id="KAG6472137.1"/>
    </source>
</evidence>